<protein>
    <recommendedName>
        <fullName evidence="3">TIGR04255 family protein</fullName>
    </recommendedName>
</protein>
<evidence type="ECO:0008006" key="3">
    <source>
        <dbReference type="Google" id="ProtNLM"/>
    </source>
</evidence>
<accession>A0ABN1M5I1</accession>
<dbReference type="RefSeq" id="WP_346045227.1">
    <property type="nucleotide sequence ID" value="NZ_BAAACP010000010.1"/>
</dbReference>
<keyword evidence="2" id="KW-1185">Reference proteome</keyword>
<dbReference type="Proteomes" id="UP001400965">
    <property type="component" value="Unassembled WGS sequence"/>
</dbReference>
<sequence>MKIDNIGFNLYMPKVDNIRRFAYDIEQELKEYFITPFNIIPIPDDAPEEIPRIIAKSQNGHSELSISSININLNIEFDDIYNRDIDRCFDYIKERISKLIDVFSKYSDGKFLFSGIISRVIIDDIEDPIGFLSNNFLNVKSNNKLYNMSEKMAYLLDDTYYLNFNIYNIRTFEGVISENKVKPDVKEISHYMSIDIDMNDKYGYNHNEDHICTKDTIDHIIKSIKYNINQNINNIIEKKELILSE</sequence>
<organism evidence="1 2">
    <name type="scientific">Paraclostridium tenue</name>
    <dbReference type="NCBI Taxonomy" id="1737"/>
    <lineage>
        <taxon>Bacteria</taxon>
        <taxon>Bacillati</taxon>
        <taxon>Bacillota</taxon>
        <taxon>Clostridia</taxon>
        <taxon>Peptostreptococcales</taxon>
        <taxon>Peptostreptococcaceae</taxon>
        <taxon>Paraclostridium</taxon>
    </lineage>
</organism>
<evidence type="ECO:0000313" key="1">
    <source>
        <dbReference type="EMBL" id="GAA0864566.1"/>
    </source>
</evidence>
<gene>
    <name evidence="1" type="ORF">GCM10008917_18540</name>
</gene>
<reference evidence="1 2" key="1">
    <citation type="journal article" date="2019" name="Int. J. Syst. Evol. Microbiol.">
        <title>The Global Catalogue of Microorganisms (GCM) 10K type strain sequencing project: providing services to taxonomists for standard genome sequencing and annotation.</title>
        <authorList>
            <consortium name="The Broad Institute Genomics Platform"/>
            <consortium name="The Broad Institute Genome Sequencing Center for Infectious Disease"/>
            <person name="Wu L."/>
            <person name="Ma J."/>
        </authorList>
    </citation>
    <scope>NUCLEOTIDE SEQUENCE [LARGE SCALE GENOMIC DNA]</scope>
    <source>
        <strain evidence="1 2">JCM 6486</strain>
    </source>
</reference>
<dbReference type="EMBL" id="BAAACP010000010">
    <property type="protein sequence ID" value="GAA0864566.1"/>
    <property type="molecule type" value="Genomic_DNA"/>
</dbReference>
<proteinExistence type="predicted"/>
<evidence type="ECO:0000313" key="2">
    <source>
        <dbReference type="Proteomes" id="UP001400965"/>
    </source>
</evidence>
<comment type="caution">
    <text evidence="1">The sequence shown here is derived from an EMBL/GenBank/DDBJ whole genome shotgun (WGS) entry which is preliminary data.</text>
</comment>
<name>A0ABN1M5I1_9FIRM</name>